<dbReference type="Pfam" id="PF00646">
    <property type="entry name" value="F-box"/>
    <property type="match status" value="1"/>
</dbReference>
<dbReference type="STRING" id="200361.A0A453SSG6"/>
<dbReference type="CDD" id="cd22157">
    <property type="entry name" value="F-box_AtFBW1-like"/>
    <property type="match status" value="1"/>
</dbReference>
<dbReference type="InterPro" id="IPR036047">
    <property type="entry name" value="F-box-like_dom_sf"/>
</dbReference>
<reference evidence="3" key="5">
    <citation type="journal article" date="2021" name="G3 (Bethesda)">
        <title>Aegilops tauschii genome assembly Aet v5.0 features greater sequence contiguity and improved annotation.</title>
        <authorList>
            <person name="Wang L."/>
            <person name="Zhu T."/>
            <person name="Rodriguez J.C."/>
            <person name="Deal K.R."/>
            <person name="Dubcovsky J."/>
            <person name="McGuire P.E."/>
            <person name="Lux T."/>
            <person name="Spannagl M."/>
            <person name="Mayer K.F.X."/>
            <person name="Baldrich P."/>
            <person name="Meyers B.C."/>
            <person name="Huo N."/>
            <person name="Gu Y.Q."/>
            <person name="Zhou H."/>
            <person name="Devos K.M."/>
            <person name="Bennetzen J.L."/>
            <person name="Unver T."/>
            <person name="Budak H."/>
            <person name="Gulick P.J."/>
            <person name="Galiba G."/>
            <person name="Kalapos B."/>
            <person name="Nelson D.R."/>
            <person name="Li P."/>
            <person name="You F.M."/>
            <person name="Luo M.C."/>
            <person name="Dvorak J."/>
        </authorList>
    </citation>
    <scope>NUCLEOTIDE SEQUENCE [LARGE SCALE GENOMIC DNA]</scope>
    <source>
        <strain evidence="3">cv. AL8/78</strain>
    </source>
</reference>
<dbReference type="InterPro" id="IPR055290">
    <property type="entry name" value="At3g26010-like"/>
</dbReference>
<keyword evidence="4" id="KW-1185">Reference proteome</keyword>
<dbReference type="EnsemblPlants" id="AET7Gv21055500.1">
    <property type="protein sequence ID" value="AET7Gv21055500.1"/>
    <property type="gene ID" value="AET7Gv21055500"/>
</dbReference>
<organism evidence="3 4">
    <name type="scientific">Aegilops tauschii subsp. strangulata</name>
    <name type="common">Goatgrass</name>
    <dbReference type="NCBI Taxonomy" id="200361"/>
    <lineage>
        <taxon>Eukaryota</taxon>
        <taxon>Viridiplantae</taxon>
        <taxon>Streptophyta</taxon>
        <taxon>Embryophyta</taxon>
        <taxon>Tracheophyta</taxon>
        <taxon>Spermatophyta</taxon>
        <taxon>Magnoliopsida</taxon>
        <taxon>Liliopsida</taxon>
        <taxon>Poales</taxon>
        <taxon>Poaceae</taxon>
        <taxon>BOP clade</taxon>
        <taxon>Pooideae</taxon>
        <taxon>Triticodae</taxon>
        <taxon>Triticeae</taxon>
        <taxon>Triticinae</taxon>
        <taxon>Aegilops</taxon>
    </lineage>
</organism>
<evidence type="ECO:0000313" key="4">
    <source>
        <dbReference type="Proteomes" id="UP000015105"/>
    </source>
</evidence>
<dbReference type="InterPro" id="IPR001810">
    <property type="entry name" value="F-box_dom"/>
</dbReference>
<reference evidence="3" key="3">
    <citation type="journal article" date="2017" name="Nature">
        <title>Genome sequence of the progenitor of the wheat D genome Aegilops tauschii.</title>
        <authorList>
            <person name="Luo M.C."/>
            <person name="Gu Y.Q."/>
            <person name="Puiu D."/>
            <person name="Wang H."/>
            <person name="Twardziok S.O."/>
            <person name="Deal K.R."/>
            <person name="Huo N."/>
            <person name="Zhu T."/>
            <person name="Wang L."/>
            <person name="Wang Y."/>
            <person name="McGuire P.E."/>
            <person name="Liu S."/>
            <person name="Long H."/>
            <person name="Ramasamy R.K."/>
            <person name="Rodriguez J.C."/>
            <person name="Van S.L."/>
            <person name="Yuan L."/>
            <person name="Wang Z."/>
            <person name="Xia Z."/>
            <person name="Xiao L."/>
            <person name="Anderson O.D."/>
            <person name="Ouyang S."/>
            <person name="Liang Y."/>
            <person name="Zimin A.V."/>
            <person name="Pertea G."/>
            <person name="Qi P."/>
            <person name="Bennetzen J.L."/>
            <person name="Dai X."/>
            <person name="Dawson M.W."/>
            <person name="Muller H.G."/>
            <person name="Kugler K."/>
            <person name="Rivarola-Duarte L."/>
            <person name="Spannagl M."/>
            <person name="Mayer K.F.X."/>
            <person name="Lu F.H."/>
            <person name="Bevan M.W."/>
            <person name="Leroy P."/>
            <person name="Li P."/>
            <person name="You F.M."/>
            <person name="Sun Q."/>
            <person name="Liu Z."/>
            <person name="Lyons E."/>
            <person name="Wicker T."/>
            <person name="Salzberg S.L."/>
            <person name="Devos K.M."/>
            <person name="Dvorak J."/>
        </authorList>
    </citation>
    <scope>NUCLEOTIDE SEQUENCE [LARGE SCALE GENOMIC DNA]</scope>
    <source>
        <strain evidence="3">cv. AL8/78</strain>
    </source>
</reference>
<reference evidence="3" key="4">
    <citation type="submission" date="2019-03" db="UniProtKB">
        <authorList>
            <consortium name="EnsemblPlants"/>
        </authorList>
    </citation>
    <scope>IDENTIFICATION</scope>
</reference>
<dbReference type="PANTHER" id="PTHR35546:SF110">
    <property type="entry name" value="F-BOX DOMAIN-CONTAINING PROTEIN"/>
    <property type="match status" value="1"/>
</dbReference>
<feature type="domain" description="F-box" evidence="2">
    <location>
        <begin position="33"/>
        <end position="73"/>
    </location>
</feature>
<dbReference type="Proteomes" id="UP000015105">
    <property type="component" value="Chromosome 7D"/>
</dbReference>
<dbReference type="SMART" id="SM00256">
    <property type="entry name" value="FBOX"/>
    <property type="match status" value="1"/>
</dbReference>
<dbReference type="SUPFAM" id="SSF81383">
    <property type="entry name" value="F-box domain"/>
    <property type="match status" value="1"/>
</dbReference>
<dbReference type="Gene3D" id="1.20.1280.50">
    <property type="match status" value="1"/>
</dbReference>
<dbReference type="PANTHER" id="PTHR35546">
    <property type="entry name" value="F-BOX PROTEIN INTERACTION DOMAIN PROTEIN-RELATED"/>
    <property type="match status" value="1"/>
</dbReference>
<dbReference type="AlphaFoldDB" id="A0A453SSG6"/>
<evidence type="ECO:0000256" key="1">
    <source>
        <dbReference type="SAM" id="MobiDB-lite"/>
    </source>
</evidence>
<reference evidence="4" key="2">
    <citation type="journal article" date="2017" name="Nat. Plants">
        <title>The Aegilops tauschii genome reveals multiple impacts of transposons.</title>
        <authorList>
            <person name="Zhao G."/>
            <person name="Zou C."/>
            <person name="Li K."/>
            <person name="Wang K."/>
            <person name="Li T."/>
            <person name="Gao L."/>
            <person name="Zhang X."/>
            <person name="Wang H."/>
            <person name="Yang Z."/>
            <person name="Liu X."/>
            <person name="Jiang W."/>
            <person name="Mao L."/>
            <person name="Kong X."/>
            <person name="Jiao Y."/>
            <person name="Jia J."/>
        </authorList>
    </citation>
    <scope>NUCLEOTIDE SEQUENCE [LARGE SCALE GENOMIC DNA]</scope>
    <source>
        <strain evidence="4">cv. AL8/78</strain>
    </source>
</reference>
<dbReference type="Gramene" id="AET7Gv21055500.1">
    <property type="protein sequence ID" value="AET7Gv21055500.1"/>
    <property type="gene ID" value="AET7Gv21055500"/>
</dbReference>
<evidence type="ECO:0000313" key="3">
    <source>
        <dbReference type="EnsemblPlants" id="AET7Gv21055500.1"/>
    </source>
</evidence>
<accession>A0A453SSG6</accession>
<sequence length="192" mass="21546">MSVPAESSHPGEEGRASPHARYTKQSGTATDRLTDDLLVEILSRVPAKSLFRFRCVSSHWLALIDHPYHRKRLPQTPAGFFYDNKYTVEWFLQPPLHFTSFPGKRCPPIDTSCSFLPNHERIHLLDCCNGLSSSAAGATPPPRVKSPVTSCAIPPRRSGWCCRAPARPPARWPPLVWASTQPCRRISMCLSW</sequence>
<feature type="region of interest" description="Disordered" evidence="1">
    <location>
        <begin position="1"/>
        <end position="27"/>
    </location>
</feature>
<proteinExistence type="predicted"/>
<protein>
    <recommendedName>
        <fullName evidence="2">F-box domain-containing protein</fullName>
    </recommendedName>
</protein>
<name>A0A453SSG6_AEGTS</name>
<reference evidence="4" key="1">
    <citation type="journal article" date="2014" name="Science">
        <title>Ancient hybridizations among the ancestral genomes of bread wheat.</title>
        <authorList>
            <consortium name="International Wheat Genome Sequencing Consortium,"/>
            <person name="Marcussen T."/>
            <person name="Sandve S.R."/>
            <person name="Heier L."/>
            <person name="Spannagl M."/>
            <person name="Pfeifer M."/>
            <person name="Jakobsen K.S."/>
            <person name="Wulff B.B."/>
            <person name="Steuernagel B."/>
            <person name="Mayer K.F."/>
            <person name="Olsen O.A."/>
        </authorList>
    </citation>
    <scope>NUCLEOTIDE SEQUENCE [LARGE SCALE GENOMIC DNA]</scope>
    <source>
        <strain evidence="4">cv. AL8/78</strain>
    </source>
</reference>
<evidence type="ECO:0000259" key="2">
    <source>
        <dbReference type="SMART" id="SM00256"/>
    </source>
</evidence>